<dbReference type="AlphaFoldDB" id="A0A1B0BUT0"/>
<proteinExistence type="predicted"/>
<evidence type="ECO:0000313" key="2">
    <source>
        <dbReference type="Proteomes" id="UP000092460"/>
    </source>
</evidence>
<keyword evidence="2" id="KW-1185">Reference proteome</keyword>
<dbReference type="VEuPathDB" id="VectorBase:GPPI041124"/>
<reference evidence="1" key="2">
    <citation type="submission" date="2020-05" db="UniProtKB">
        <authorList>
            <consortium name="EnsemblMetazoa"/>
        </authorList>
    </citation>
    <scope>IDENTIFICATION</scope>
    <source>
        <strain evidence="1">IAEA</strain>
    </source>
</reference>
<dbReference type="EnsemblMetazoa" id="GPPI041124-RA">
    <property type="protein sequence ID" value="GPPI041124-PA"/>
    <property type="gene ID" value="GPPI041124"/>
</dbReference>
<protein>
    <submittedName>
        <fullName evidence="1">Uncharacterized protein</fullName>
    </submittedName>
</protein>
<accession>A0A1B0BUT0</accession>
<organism evidence="1 2">
    <name type="scientific">Glossina palpalis gambiensis</name>
    <dbReference type="NCBI Taxonomy" id="67801"/>
    <lineage>
        <taxon>Eukaryota</taxon>
        <taxon>Metazoa</taxon>
        <taxon>Ecdysozoa</taxon>
        <taxon>Arthropoda</taxon>
        <taxon>Hexapoda</taxon>
        <taxon>Insecta</taxon>
        <taxon>Pterygota</taxon>
        <taxon>Neoptera</taxon>
        <taxon>Endopterygota</taxon>
        <taxon>Diptera</taxon>
        <taxon>Brachycera</taxon>
        <taxon>Muscomorpha</taxon>
        <taxon>Hippoboscoidea</taxon>
        <taxon>Glossinidae</taxon>
        <taxon>Glossina</taxon>
    </lineage>
</organism>
<evidence type="ECO:0000313" key="1">
    <source>
        <dbReference type="EnsemblMetazoa" id="GPPI041124-PA"/>
    </source>
</evidence>
<dbReference type="Proteomes" id="UP000092460">
    <property type="component" value="Unassembled WGS sequence"/>
</dbReference>
<sequence>MYKKKATHVCTARAQKLKHYNFSDTKKIEKNARIMIIIVIPITNPQVEYWWIKGSVCSCDINLLCPYVNADGFPMEDVCELLLLSLNGDSGTKAGCNVCCRLPAFYCIRCFEIFGRISSLAAFSRAKSLLMVLAACLHPSSSADHTHKGLVEKLCEVMGNVELKREAASN</sequence>
<dbReference type="EMBL" id="JXJN01020904">
    <property type="status" value="NOT_ANNOTATED_CDS"/>
    <property type="molecule type" value="Genomic_DNA"/>
</dbReference>
<name>A0A1B0BUT0_9MUSC</name>
<reference evidence="2" key="1">
    <citation type="submission" date="2015-01" db="EMBL/GenBank/DDBJ databases">
        <authorList>
            <person name="Aksoy S."/>
            <person name="Warren W."/>
            <person name="Wilson R.K."/>
        </authorList>
    </citation>
    <scope>NUCLEOTIDE SEQUENCE [LARGE SCALE GENOMIC DNA]</scope>
    <source>
        <strain evidence="2">IAEA</strain>
    </source>
</reference>